<gene>
    <name evidence="1" type="ORF">FJR71_04460</name>
</gene>
<dbReference type="EMBL" id="VFSG01000001">
    <property type="protein sequence ID" value="TPE38757.1"/>
    <property type="molecule type" value="Genomic_DNA"/>
</dbReference>
<comment type="caution">
    <text evidence="1">The sequence shown here is derived from an EMBL/GenBank/DDBJ whole genome shotgun (WGS) entry which is preliminary data.</text>
</comment>
<keyword evidence="2" id="KW-1185">Reference proteome</keyword>
<evidence type="ECO:0000313" key="2">
    <source>
        <dbReference type="Proteomes" id="UP000319739"/>
    </source>
</evidence>
<sequence length="70" mass="8680">MKEETRVTDNTTQPFRLQNQYADRETELHYNFFRYYEPDAGRFVNQEKIMLWMKKRGVVKNMIIQKEQDM</sequence>
<reference evidence="1 2" key="1">
    <citation type="submission" date="2019-06" db="EMBL/GenBank/DDBJ databases">
        <authorList>
            <person name="Zou Y."/>
        </authorList>
    </citation>
    <scope>NUCLEOTIDE SEQUENCE [LARGE SCALE GENOMIC DNA]</scope>
    <source>
        <strain evidence="1 2">E24</strain>
    </source>
</reference>
<evidence type="ECO:0000313" key="1">
    <source>
        <dbReference type="EMBL" id="TPE38757.1"/>
    </source>
</evidence>
<protein>
    <submittedName>
        <fullName evidence="1">Uncharacterized protein</fullName>
    </submittedName>
</protein>
<name>A0ABY2YG87_9STRE</name>
<dbReference type="NCBIfam" id="TIGR03696">
    <property type="entry name" value="Rhs_assc_core"/>
    <property type="match status" value="1"/>
</dbReference>
<organism evidence="1 2">
    <name type="scientific">Streptococcus xiaochunlingii</name>
    <dbReference type="NCBI Taxonomy" id="2589788"/>
    <lineage>
        <taxon>Bacteria</taxon>
        <taxon>Bacillati</taxon>
        <taxon>Bacillota</taxon>
        <taxon>Bacilli</taxon>
        <taxon>Lactobacillales</taxon>
        <taxon>Streptococcaceae</taxon>
        <taxon>Streptococcus</taxon>
    </lineage>
</organism>
<dbReference type="Gene3D" id="2.180.10.10">
    <property type="entry name" value="RHS repeat-associated core"/>
    <property type="match status" value="1"/>
</dbReference>
<proteinExistence type="predicted"/>
<accession>A0ABY2YG87</accession>
<dbReference type="Proteomes" id="UP000319739">
    <property type="component" value="Unassembled WGS sequence"/>
</dbReference>
<dbReference type="InterPro" id="IPR022385">
    <property type="entry name" value="Rhs_assc_core"/>
</dbReference>